<dbReference type="AlphaFoldDB" id="A0A0R2CCS1"/>
<name>A0A0R2CCS1_9LACO</name>
<dbReference type="Pfam" id="PF03816">
    <property type="entry name" value="LytR_cpsA_psr"/>
    <property type="match status" value="1"/>
</dbReference>
<comment type="caution">
    <text evidence="3">The sequence shown here is derived from an EMBL/GenBank/DDBJ whole genome shotgun (WGS) entry which is preliminary data.</text>
</comment>
<dbReference type="PANTHER" id="PTHR33392">
    <property type="entry name" value="POLYISOPRENYL-TEICHOIC ACID--PEPTIDOGLYCAN TEICHOIC ACID TRANSFERASE TAGU"/>
    <property type="match status" value="1"/>
</dbReference>
<dbReference type="PATRIC" id="fig|1423810.4.peg.72"/>
<dbReference type="PANTHER" id="PTHR33392:SF6">
    <property type="entry name" value="POLYISOPRENYL-TEICHOIC ACID--PEPTIDOGLYCAN TEICHOIC ACID TRANSFERASE TAGU"/>
    <property type="match status" value="1"/>
</dbReference>
<comment type="similarity">
    <text evidence="1">Belongs to the LytR/CpsA/Psr (LCP) family.</text>
</comment>
<organism evidence="3 4">
    <name type="scientific">Lacticaseibacillus thailandensis DSM 22698 = JCM 13996</name>
    <dbReference type="NCBI Taxonomy" id="1423810"/>
    <lineage>
        <taxon>Bacteria</taxon>
        <taxon>Bacillati</taxon>
        <taxon>Bacillota</taxon>
        <taxon>Bacilli</taxon>
        <taxon>Lactobacillales</taxon>
        <taxon>Lactobacillaceae</taxon>
        <taxon>Lacticaseibacillus</taxon>
    </lineage>
</organism>
<dbReference type="NCBIfam" id="TIGR00350">
    <property type="entry name" value="lytR_cpsA_psr"/>
    <property type="match status" value="1"/>
</dbReference>
<accession>A0A0R2CCS1</accession>
<evidence type="ECO:0000313" key="4">
    <source>
        <dbReference type="Proteomes" id="UP000051789"/>
    </source>
</evidence>
<gene>
    <name evidence="3" type="ORF">FD19_GL000072</name>
</gene>
<sequence>MKKIILWICGIIVAAAVCVGGYGYYKIHHTTSSVYSYNRKTSVTSDNKTRASKSVAYLMLGTDTGALGRSYKGRTDTIMVMVVNPKTEKTTMVSIARDTKIQFEGATIKLNAAYAYGSSDTAIAAVEKLLNIKLDGYLLVNMGGLKKLVNAVGGVTVTSPISFSEGGYTYTKGQTYNMDGARALEFSRMRHEDPRGDYGRQLRQQLIVKAILQKAKNKPTSLLNTSFLDAVSDNVRTNISLSSLKNLATKYKGAIGNISSDQMQGSSAMINGQSFEVMSNSEINRVHNEIEDALNAK</sequence>
<protein>
    <submittedName>
        <fullName evidence="3">LytR family transcriptional regulator</fullName>
    </submittedName>
</protein>
<evidence type="ECO:0000313" key="3">
    <source>
        <dbReference type="EMBL" id="KRM87796.1"/>
    </source>
</evidence>
<reference evidence="3 4" key="1">
    <citation type="journal article" date="2015" name="Genome Announc.">
        <title>Expanding the biotechnology potential of lactobacilli through comparative genomics of 213 strains and associated genera.</title>
        <authorList>
            <person name="Sun Z."/>
            <person name="Harris H.M."/>
            <person name="McCann A."/>
            <person name="Guo C."/>
            <person name="Argimon S."/>
            <person name="Zhang W."/>
            <person name="Yang X."/>
            <person name="Jeffery I.B."/>
            <person name="Cooney J.C."/>
            <person name="Kagawa T.F."/>
            <person name="Liu W."/>
            <person name="Song Y."/>
            <person name="Salvetti E."/>
            <person name="Wrobel A."/>
            <person name="Rasinkangas P."/>
            <person name="Parkhill J."/>
            <person name="Rea M.C."/>
            <person name="O'Sullivan O."/>
            <person name="Ritari J."/>
            <person name="Douillard F.P."/>
            <person name="Paul Ross R."/>
            <person name="Yang R."/>
            <person name="Briner A.E."/>
            <person name="Felis G.E."/>
            <person name="de Vos W.M."/>
            <person name="Barrangou R."/>
            <person name="Klaenhammer T.R."/>
            <person name="Caufield P.W."/>
            <person name="Cui Y."/>
            <person name="Zhang H."/>
            <person name="O'Toole P.W."/>
        </authorList>
    </citation>
    <scope>NUCLEOTIDE SEQUENCE [LARGE SCALE GENOMIC DNA]</scope>
    <source>
        <strain evidence="3 4">DSM 22698</strain>
    </source>
</reference>
<feature type="domain" description="Cell envelope-related transcriptional attenuator" evidence="2">
    <location>
        <begin position="74"/>
        <end position="216"/>
    </location>
</feature>
<dbReference type="STRING" id="1423810.FD19_GL000072"/>
<dbReference type="InterPro" id="IPR004474">
    <property type="entry name" value="LytR_CpsA_psr"/>
</dbReference>
<evidence type="ECO:0000259" key="2">
    <source>
        <dbReference type="Pfam" id="PF03816"/>
    </source>
</evidence>
<proteinExistence type="inferred from homology"/>
<dbReference type="RefSeq" id="WP_056968856.1">
    <property type="nucleotide sequence ID" value="NZ_AYZK01000001.1"/>
</dbReference>
<dbReference type="EMBL" id="AYZK01000001">
    <property type="protein sequence ID" value="KRM87796.1"/>
    <property type="molecule type" value="Genomic_DNA"/>
</dbReference>
<evidence type="ECO:0000256" key="1">
    <source>
        <dbReference type="ARBA" id="ARBA00006068"/>
    </source>
</evidence>
<keyword evidence="4" id="KW-1185">Reference proteome</keyword>
<dbReference type="Proteomes" id="UP000051789">
    <property type="component" value="Unassembled WGS sequence"/>
</dbReference>
<dbReference type="InterPro" id="IPR050922">
    <property type="entry name" value="LytR/CpsA/Psr_CW_biosynth"/>
</dbReference>
<dbReference type="Gene3D" id="3.40.630.190">
    <property type="entry name" value="LCP protein"/>
    <property type="match status" value="1"/>
</dbReference>